<feature type="transmembrane region" description="Helical" evidence="1">
    <location>
        <begin position="57"/>
        <end position="80"/>
    </location>
</feature>
<organism evidence="2 3">
    <name type="scientific">Pyrinomonas methylaliphatogenes</name>
    <dbReference type="NCBI Taxonomy" id="454194"/>
    <lineage>
        <taxon>Bacteria</taxon>
        <taxon>Pseudomonadati</taxon>
        <taxon>Acidobacteriota</taxon>
        <taxon>Blastocatellia</taxon>
        <taxon>Blastocatellales</taxon>
        <taxon>Pyrinomonadaceae</taxon>
        <taxon>Pyrinomonas</taxon>
    </lineage>
</organism>
<name>A0A0B6WX37_9BACT</name>
<dbReference type="Proteomes" id="UP000031518">
    <property type="component" value="Unassembled WGS sequence"/>
</dbReference>
<dbReference type="RefSeq" id="WP_157770664.1">
    <property type="nucleotide sequence ID" value="NZ_CBXV010000003.1"/>
</dbReference>
<keyword evidence="1" id="KW-0472">Membrane</keyword>
<proteinExistence type="predicted"/>
<dbReference type="AlphaFoldDB" id="A0A0B6WX37"/>
<reference evidence="2 3" key="2">
    <citation type="submission" date="2015-01" db="EMBL/GenBank/DDBJ databases">
        <title>Complete genome sequence of Pyrinomonas methylaliphatogenes type strain K22T.</title>
        <authorList>
            <person name="Lee K.C.Y."/>
            <person name="Power J.F."/>
            <person name="Dunfield P.F."/>
            <person name="Morgan X.C."/>
            <person name="Huttenhower C."/>
            <person name="Stott M.B."/>
        </authorList>
    </citation>
    <scope>NUCLEOTIDE SEQUENCE [LARGE SCALE GENOMIC DNA]</scope>
    <source>
        <strain evidence="2 3">K22</strain>
    </source>
</reference>
<dbReference type="STRING" id="454194.PYK22_00854"/>
<evidence type="ECO:0000313" key="3">
    <source>
        <dbReference type="Proteomes" id="UP000031518"/>
    </source>
</evidence>
<evidence type="ECO:0000313" key="2">
    <source>
        <dbReference type="EMBL" id="CDM64859.1"/>
    </source>
</evidence>
<dbReference type="EMBL" id="CBXV010000003">
    <property type="protein sequence ID" value="CDM64859.1"/>
    <property type="molecule type" value="Genomic_DNA"/>
</dbReference>
<feature type="transmembrane region" description="Helical" evidence="1">
    <location>
        <begin position="86"/>
        <end position="109"/>
    </location>
</feature>
<gene>
    <name evidence="2" type="ORF">PYK22_00854</name>
</gene>
<accession>A0A0B6WX37</accession>
<protein>
    <submittedName>
        <fullName evidence="2">Uncharacterized protein</fullName>
    </submittedName>
</protein>
<keyword evidence="1" id="KW-0812">Transmembrane</keyword>
<feature type="transmembrane region" description="Helical" evidence="1">
    <location>
        <begin position="25"/>
        <end position="45"/>
    </location>
</feature>
<keyword evidence="1" id="KW-1133">Transmembrane helix</keyword>
<sequence length="114" mass="12205">MCAISFLALIQQAEVYSIPTFFAPVVITLLVGGAIGWLIAAVLGFSRARRAGLRVSWFALSAACLVLFHLQLLLLGLGMLRNDAEMTLGVGAFFNLFVVLGAIFAIIGFSRSNL</sequence>
<evidence type="ECO:0000256" key="1">
    <source>
        <dbReference type="SAM" id="Phobius"/>
    </source>
</evidence>
<reference evidence="2 3" key="1">
    <citation type="submission" date="2013-12" db="EMBL/GenBank/DDBJ databases">
        <authorList>
            <person name="Stott M."/>
        </authorList>
    </citation>
    <scope>NUCLEOTIDE SEQUENCE [LARGE SCALE GENOMIC DNA]</scope>
    <source>
        <strain evidence="2 3">K22</strain>
    </source>
</reference>
<keyword evidence="3" id="KW-1185">Reference proteome</keyword>